<name>A0ABS7VVC0_9HYPH</name>
<keyword evidence="1" id="KW-0805">Transcription regulation</keyword>
<dbReference type="Gene3D" id="1.10.260.40">
    <property type="entry name" value="lambda repressor-like DNA-binding domains"/>
    <property type="match status" value="1"/>
</dbReference>
<evidence type="ECO:0000259" key="4">
    <source>
        <dbReference type="PROSITE" id="PS50932"/>
    </source>
</evidence>
<keyword evidence="2 5" id="KW-0238">DNA-binding</keyword>
<dbReference type="SUPFAM" id="SSF47413">
    <property type="entry name" value="lambda repressor-like DNA-binding domains"/>
    <property type="match status" value="1"/>
</dbReference>
<evidence type="ECO:0000313" key="6">
    <source>
        <dbReference type="Proteomes" id="UP000704176"/>
    </source>
</evidence>
<dbReference type="InterPro" id="IPR000843">
    <property type="entry name" value="HTH_LacI"/>
</dbReference>
<dbReference type="CDD" id="cd01392">
    <property type="entry name" value="HTH_LacI"/>
    <property type="match status" value="1"/>
</dbReference>
<dbReference type="PROSITE" id="PS50932">
    <property type="entry name" value="HTH_LACI_2"/>
    <property type="match status" value="1"/>
</dbReference>
<dbReference type="RefSeq" id="WP_224315845.1">
    <property type="nucleotide sequence ID" value="NZ_JAIRBM010000027.1"/>
</dbReference>
<dbReference type="PANTHER" id="PTHR30146">
    <property type="entry name" value="LACI-RELATED TRANSCRIPTIONAL REPRESSOR"/>
    <property type="match status" value="1"/>
</dbReference>
<evidence type="ECO:0000313" key="5">
    <source>
        <dbReference type="EMBL" id="MBZ6079096.1"/>
    </source>
</evidence>
<dbReference type="GO" id="GO:0003677">
    <property type="term" value="F:DNA binding"/>
    <property type="evidence" value="ECO:0007669"/>
    <property type="project" value="UniProtKB-KW"/>
</dbReference>
<dbReference type="InterPro" id="IPR010982">
    <property type="entry name" value="Lambda_DNA-bd_dom_sf"/>
</dbReference>
<dbReference type="CDD" id="cd01575">
    <property type="entry name" value="PBP1_GntR"/>
    <property type="match status" value="1"/>
</dbReference>
<keyword evidence="3" id="KW-0804">Transcription</keyword>
<organism evidence="5 6">
    <name type="scientific">Microvirga puerhi</name>
    <dbReference type="NCBI Taxonomy" id="2876078"/>
    <lineage>
        <taxon>Bacteria</taxon>
        <taxon>Pseudomonadati</taxon>
        <taxon>Pseudomonadota</taxon>
        <taxon>Alphaproteobacteria</taxon>
        <taxon>Hyphomicrobiales</taxon>
        <taxon>Methylobacteriaceae</taxon>
        <taxon>Microvirga</taxon>
    </lineage>
</organism>
<evidence type="ECO:0000256" key="3">
    <source>
        <dbReference type="ARBA" id="ARBA00023163"/>
    </source>
</evidence>
<dbReference type="Proteomes" id="UP000704176">
    <property type="component" value="Unassembled WGS sequence"/>
</dbReference>
<dbReference type="EMBL" id="JAIRBM010000027">
    <property type="protein sequence ID" value="MBZ6079096.1"/>
    <property type="molecule type" value="Genomic_DNA"/>
</dbReference>
<gene>
    <name evidence="5" type="ORF">K9B37_22840</name>
</gene>
<dbReference type="InterPro" id="IPR028082">
    <property type="entry name" value="Peripla_BP_I"/>
</dbReference>
<proteinExistence type="predicted"/>
<keyword evidence="6" id="KW-1185">Reference proteome</keyword>
<dbReference type="PANTHER" id="PTHR30146:SF33">
    <property type="entry name" value="TRANSCRIPTIONAL REGULATOR"/>
    <property type="match status" value="1"/>
</dbReference>
<dbReference type="Pfam" id="PF13377">
    <property type="entry name" value="Peripla_BP_3"/>
    <property type="match status" value="1"/>
</dbReference>
<dbReference type="Pfam" id="PF00356">
    <property type="entry name" value="LacI"/>
    <property type="match status" value="1"/>
</dbReference>
<protein>
    <submittedName>
        <fullName evidence="5">LacI family DNA-binding transcriptional regulator</fullName>
    </submittedName>
</protein>
<dbReference type="SMART" id="SM00354">
    <property type="entry name" value="HTH_LACI"/>
    <property type="match status" value="1"/>
</dbReference>
<dbReference type="Gene3D" id="3.40.50.2300">
    <property type="match status" value="2"/>
</dbReference>
<feature type="domain" description="HTH lacI-type" evidence="4">
    <location>
        <begin position="1"/>
        <end position="53"/>
    </location>
</feature>
<sequence>MRDIAAQAGVAPITVSRALSSPDKVSPETLKKILEVVQKEGFIPNNVAGSMRATAKVIGTIVPPLINSGIADQVQGMSDACAAHGYQLLLVQGDFSAEAEDKAIMALLGWRPKGLIIQAFVQSKAARKRIATAGVPVVEISEIRGRTPMNLAVGISNFDAAYAMTQHLAGKGYKRIGFVSTPIHGNDRLRQRRVGYRKAIADLGIDQGDLEVEVPITSKGGAAALSILTERDPSIEVIFCSSDLLAFGAVQECRRRGWAIPDRIAIAGFGDMDLASQTYPAITTVRVDRYGMGRSAVDHLLSLAAGETGSGKSVDVGFEIIDRESA</sequence>
<comment type="caution">
    <text evidence="5">The sequence shown here is derived from an EMBL/GenBank/DDBJ whole genome shotgun (WGS) entry which is preliminary data.</text>
</comment>
<accession>A0ABS7VVC0</accession>
<dbReference type="InterPro" id="IPR046335">
    <property type="entry name" value="LacI/GalR-like_sensor"/>
</dbReference>
<reference evidence="5 6" key="1">
    <citation type="submission" date="2021-09" db="EMBL/GenBank/DDBJ databases">
        <title>The complete genome sequence of a new microorganism.</title>
        <authorList>
            <person name="Zi Z."/>
        </authorList>
    </citation>
    <scope>NUCLEOTIDE SEQUENCE [LARGE SCALE GENOMIC DNA]</scope>
    <source>
        <strain evidence="5 6">WGZ8</strain>
    </source>
</reference>
<dbReference type="SUPFAM" id="SSF53822">
    <property type="entry name" value="Periplasmic binding protein-like I"/>
    <property type="match status" value="1"/>
</dbReference>
<evidence type="ECO:0000256" key="1">
    <source>
        <dbReference type="ARBA" id="ARBA00023015"/>
    </source>
</evidence>
<evidence type="ECO:0000256" key="2">
    <source>
        <dbReference type="ARBA" id="ARBA00023125"/>
    </source>
</evidence>